<evidence type="ECO:0000256" key="2">
    <source>
        <dbReference type="HAMAP-Rule" id="MF_00170"/>
    </source>
</evidence>
<dbReference type="Pfam" id="PF06026">
    <property type="entry name" value="Rib_5-P_isom_A"/>
    <property type="match status" value="1"/>
</dbReference>
<feature type="binding site" evidence="2">
    <location>
        <begin position="85"/>
        <end position="88"/>
    </location>
    <ligand>
        <name>substrate</name>
    </ligand>
</feature>
<dbReference type="Proteomes" id="UP001597138">
    <property type="component" value="Unassembled WGS sequence"/>
</dbReference>
<dbReference type="SUPFAM" id="SSF100950">
    <property type="entry name" value="NagB/RpiA/CoA transferase-like"/>
    <property type="match status" value="1"/>
</dbReference>
<feature type="binding site" evidence="2">
    <location>
        <begin position="30"/>
        <end position="33"/>
    </location>
    <ligand>
        <name>substrate</name>
    </ligand>
</feature>
<dbReference type="HAMAP" id="MF_00170">
    <property type="entry name" value="Rib_5P_isom_A"/>
    <property type="match status" value="1"/>
</dbReference>
<comment type="similarity">
    <text evidence="2">Belongs to the ribose 5-phosphate isomerase family.</text>
</comment>
<dbReference type="InterPro" id="IPR020672">
    <property type="entry name" value="Ribose5P_isomerase_typA_subgr"/>
</dbReference>
<gene>
    <name evidence="2 3" type="primary">rpiA</name>
    <name evidence="3" type="ORF">ACFSC2_22335</name>
</gene>
<feature type="binding site" evidence="2">
    <location>
        <begin position="98"/>
        <end position="101"/>
    </location>
    <ligand>
        <name>substrate</name>
    </ligand>
</feature>
<comment type="subunit">
    <text evidence="2">Homodimer.</text>
</comment>
<reference evidence="4" key="1">
    <citation type="journal article" date="2019" name="Int. J. Syst. Evol. Microbiol.">
        <title>The Global Catalogue of Microorganisms (GCM) 10K type strain sequencing project: providing services to taxonomists for standard genome sequencing and annotation.</title>
        <authorList>
            <consortium name="The Broad Institute Genomics Platform"/>
            <consortium name="The Broad Institute Genome Sequencing Center for Infectious Disease"/>
            <person name="Wu L."/>
            <person name="Ma J."/>
        </authorList>
    </citation>
    <scope>NUCLEOTIDE SEQUENCE [LARGE SCALE GENOMIC DNA]</scope>
    <source>
        <strain evidence="4">CCUG 70865</strain>
    </source>
</reference>
<dbReference type="EC" id="5.3.1.6" evidence="2"/>
<proteinExistence type="inferred from homology"/>
<dbReference type="NCBIfam" id="TIGR00021">
    <property type="entry name" value="rpiA"/>
    <property type="match status" value="1"/>
</dbReference>
<accession>A0ABW4HJI6</accession>
<dbReference type="EMBL" id="JBHUDZ010000018">
    <property type="protein sequence ID" value="MFD1605491.1"/>
    <property type="molecule type" value="Genomic_DNA"/>
</dbReference>
<comment type="catalytic activity">
    <reaction evidence="2">
        <text>aldehydo-D-ribose 5-phosphate = D-ribulose 5-phosphate</text>
        <dbReference type="Rhea" id="RHEA:14657"/>
        <dbReference type="ChEBI" id="CHEBI:58121"/>
        <dbReference type="ChEBI" id="CHEBI:58273"/>
        <dbReference type="EC" id="5.3.1.6"/>
    </reaction>
</comment>
<dbReference type="RefSeq" id="WP_379813310.1">
    <property type="nucleotide sequence ID" value="NZ_JBHUDZ010000018.1"/>
</dbReference>
<dbReference type="PANTHER" id="PTHR11934">
    <property type="entry name" value="RIBOSE-5-PHOSPHATE ISOMERASE"/>
    <property type="match status" value="1"/>
</dbReference>
<keyword evidence="4" id="KW-1185">Reference proteome</keyword>
<dbReference type="Gene3D" id="3.40.50.1360">
    <property type="match status" value="1"/>
</dbReference>
<evidence type="ECO:0000256" key="1">
    <source>
        <dbReference type="ARBA" id="ARBA00023235"/>
    </source>
</evidence>
<feature type="active site" description="Proton acceptor" evidence="2">
    <location>
        <position position="107"/>
    </location>
</feature>
<protein>
    <recommendedName>
        <fullName evidence="2">Ribose-5-phosphate isomerase A</fullName>
        <ecNumber evidence="2">5.3.1.6</ecNumber>
    </recommendedName>
    <alternativeName>
        <fullName evidence="2">Phosphoriboisomerase A</fullName>
        <shortName evidence="2">PRI</shortName>
    </alternativeName>
</protein>
<evidence type="ECO:0000313" key="4">
    <source>
        <dbReference type="Proteomes" id="UP001597138"/>
    </source>
</evidence>
<dbReference type="CDD" id="cd01398">
    <property type="entry name" value="RPI_A"/>
    <property type="match status" value="1"/>
</dbReference>
<comment type="pathway">
    <text evidence="2">Carbohydrate degradation; pentose phosphate pathway; D-ribose 5-phosphate from D-ribulose 5-phosphate (non-oxidative stage): step 1/1.</text>
</comment>
<dbReference type="InterPro" id="IPR004788">
    <property type="entry name" value="Ribose5P_isomerase_type_A"/>
</dbReference>
<organism evidence="3 4">
    <name type="scientific">Flavobacterium artemisiae</name>
    <dbReference type="NCBI Taxonomy" id="2126556"/>
    <lineage>
        <taxon>Bacteria</taxon>
        <taxon>Pseudomonadati</taxon>
        <taxon>Bacteroidota</taxon>
        <taxon>Flavobacteriia</taxon>
        <taxon>Flavobacteriales</taxon>
        <taxon>Flavobacteriaceae</taxon>
        <taxon>Flavobacterium</taxon>
    </lineage>
</organism>
<comment type="caution">
    <text evidence="3">The sequence shown here is derived from an EMBL/GenBank/DDBJ whole genome shotgun (WGS) entry which is preliminary data.</text>
</comment>
<dbReference type="Gene3D" id="3.30.70.260">
    <property type="match status" value="1"/>
</dbReference>
<keyword evidence="1 2" id="KW-0413">Isomerase</keyword>
<sequence>MSKDLKKEKMLAAKEAVKFIDDNMIIGLGTGSTAFYAIMEIGERVKNGLKIKAIPTSNETRELAKSLNIELIDINKVDSIDITIDGADEFTSDLLLIKGGGGALFREKIVASVTKKQIIIADSSKKVATLGKFKLPIEVIPFASYYVLRQIESINGKGKIRMAADKEFLTDQGNYIIDADFGLLKDPKSLATALTQIEGLVAHGLFIGLTDMIIMGNEDSVMIFD</sequence>
<comment type="function">
    <text evidence="2">Catalyzes the reversible conversion of ribose-5-phosphate to ribulose 5-phosphate.</text>
</comment>
<dbReference type="GO" id="GO:0004751">
    <property type="term" value="F:ribose-5-phosphate isomerase activity"/>
    <property type="evidence" value="ECO:0007669"/>
    <property type="project" value="UniProtKB-EC"/>
</dbReference>
<dbReference type="PANTHER" id="PTHR11934:SF0">
    <property type="entry name" value="RIBOSE-5-PHOSPHATE ISOMERASE"/>
    <property type="match status" value="1"/>
</dbReference>
<dbReference type="InterPro" id="IPR037171">
    <property type="entry name" value="NagB/RpiA_transferase-like"/>
</dbReference>
<evidence type="ECO:0000313" key="3">
    <source>
        <dbReference type="EMBL" id="MFD1605491.1"/>
    </source>
</evidence>
<dbReference type="SUPFAM" id="SSF75445">
    <property type="entry name" value="D-ribose-5-phosphate isomerase (RpiA), lid domain"/>
    <property type="match status" value="1"/>
</dbReference>
<name>A0ABW4HJI6_9FLAO</name>
<feature type="binding site" evidence="2">
    <location>
        <position position="125"/>
    </location>
    <ligand>
        <name>substrate</name>
    </ligand>
</feature>
<dbReference type="NCBIfam" id="NF001924">
    <property type="entry name" value="PRK00702.1"/>
    <property type="match status" value="1"/>
</dbReference>